<evidence type="ECO:0000256" key="1">
    <source>
        <dbReference type="ARBA" id="ARBA00009677"/>
    </source>
</evidence>
<gene>
    <name evidence="2" type="ORF">DI555_19730</name>
</gene>
<dbReference type="PROSITE" id="PS00588">
    <property type="entry name" value="FLAGELLA_BB_ROD"/>
    <property type="match status" value="1"/>
</dbReference>
<keyword evidence="2" id="KW-0969">Cilium</keyword>
<comment type="caution">
    <text evidence="2">The sequence shown here is derived from an EMBL/GenBank/DDBJ whole genome shotgun (WGS) entry which is preliminary data.</text>
</comment>
<dbReference type="Proteomes" id="UP000249082">
    <property type="component" value="Unassembled WGS sequence"/>
</dbReference>
<protein>
    <submittedName>
        <fullName evidence="2">Flagellar biosynthesis protein FlgB</fullName>
    </submittedName>
</protein>
<dbReference type="InterPro" id="IPR019776">
    <property type="entry name" value="Flagellar_basal_body_rod_CS"/>
</dbReference>
<organism evidence="2 3">
    <name type="scientific">Novosphingobium pentaromativorans</name>
    <dbReference type="NCBI Taxonomy" id="205844"/>
    <lineage>
        <taxon>Bacteria</taxon>
        <taxon>Pseudomonadati</taxon>
        <taxon>Pseudomonadota</taxon>
        <taxon>Alphaproteobacteria</taxon>
        <taxon>Sphingomonadales</taxon>
        <taxon>Sphingomonadaceae</taxon>
        <taxon>Novosphingobium</taxon>
    </lineage>
</organism>
<comment type="similarity">
    <text evidence="1">Belongs to the flagella basal body rod proteins family.</text>
</comment>
<keyword evidence="2" id="KW-0966">Cell projection</keyword>
<proteinExistence type="inferred from homology"/>
<name>A0A2W5Q402_9SPHN</name>
<keyword evidence="2" id="KW-0282">Flagellum</keyword>
<accession>A0A2W5Q402</accession>
<evidence type="ECO:0000313" key="2">
    <source>
        <dbReference type="EMBL" id="PZQ52047.1"/>
    </source>
</evidence>
<dbReference type="EMBL" id="QFPX01000021">
    <property type="protein sequence ID" value="PZQ52047.1"/>
    <property type="molecule type" value="Genomic_DNA"/>
</dbReference>
<reference evidence="2 3" key="1">
    <citation type="submission" date="2017-08" db="EMBL/GenBank/DDBJ databases">
        <title>Infants hospitalized years apart are colonized by the same room-sourced microbial strains.</title>
        <authorList>
            <person name="Brooks B."/>
            <person name="Olm M.R."/>
            <person name="Firek B.A."/>
            <person name="Baker R."/>
            <person name="Thomas B.C."/>
            <person name="Morowitz M.J."/>
            <person name="Banfield J.F."/>
        </authorList>
    </citation>
    <scope>NUCLEOTIDE SEQUENCE [LARGE SCALE GENOMIC DNA]</scope>
    <source>
        <strain evidence="2">S2_005_002_R2_33</strain>
    </source>
</reference>
<sequence length="141" mass="15048">MSSLPPIFDGMGQAMKFMAEHQRVIAENIANNETPGFKARTVDAPDFSSLVSQYGETAGAPRVSRPKVELSGSMTALGARPPQAGSHIVLDGETTETKPDGNNVTLEDQLLNLGQVQADFAAMTNLYRKQIGLMKTALGRG</sequence>
<evidence type="ECO:0000313" key="3">
    <source>
        <dbReference type="Proteomes" id="UP000249082"/>
    </source>
</evidence>
<dbReference type="AlphaFoldDB" id="A0A2W5Q402"/>